<sequence length="66" mass="7176">MLCGVQLGCFHTVRVIFGVSLARALLPVKAQTSGKLGALVLVCGKAIEKLRMCTSSFKLFESDRLY</sequence>
<dbReference type="EMBL" id="GIKN01002122">
    <property type="protein sequence ID" value="NIE44395.1"/>
    <property type="molecule type" value="Transcribed_RNA"/>
</dbReference>
<reference evidence="1" key="1">
    <citation type="submission" date="2020-03" db="EMBL/GenBank/DDBJ databases">
        <title>A transcriptome and proteome of the tick Rhipicephalus microplus shaped by the genetic composition of its hosts and developmental stage.</title>
        <authorList>
            <person name="Garcia G.R."/>
            <person name="Ribeiro J.M.C."/>
            <person name="Maruyama S.R."/>
            <person name="Gardinasse L.G."/>
            <person name="Nelson K."/>
            <person name="Ferreira B.R."/>
            <person name="Andrade T.G."/>
            <person name="Santos I.K.F.M."/>
        </authorList>
    </citation>
    <scope>NUCLEOTIDE SEQUENCE</scope>
    <source>
        <strain evidence="1">NSGR</strain>
        <tissue evidence="1">Salivary glands</tissue>
    </source>
</reference>
<accession>A0A6G5A049</accession>
<protein>
    <submittedName>
        <fullName evidence="1">Putative secreted protein</fullName>
    </submittedName>
</protein>
<evidence type="ECO:0000313" key="1">
    <source>
        <dbReference type="EMBL" id="NIE44395.1"/>
    </source>
</evidence>
<name>A0A6G5A049_RHIMP</name>
<dbReference type="AlphaFoldDB" id="A0A6G5A049"/>
<organism evidence="1">
    <name type="scientific">Rhipicephalus microplus</name>
    <name type="common">Cattle tick</name>
    <name type="synonym">Boophilus microplus</name>
    <dbReference type="NCBI Taxonomy" id="6941"/>
    <lineage>
        <taxon>Eukaryota</taxon>
        <taxon>Metazoa</taxon>
        <taxon>Ecdysozoa</taxon>
        <taxon>Arthropoda</taxon>
        <taxon>Chelicerata</taxon>
        <taxon>Arachnida</taxon>
        <taxon>Acari</taxon>
        <taxon>Parasitiformes</taxon>
        <taxon>Ixodida</taxon>
        <taxon>Ixodoidea</taxon>
        <taxon>Ixodidae</taxon>
        <taxon>Rhipicephalinae</taxon>
        <taxon>Rhipicephalus</taxon>
        <taxon>Boophilus</taxon>
    </lineage>
</organism>
<proteinExistence type="predicted"/>